<dbReference type="Gene3D" id="1.10.10.10">
    <property type="entry name" value="Winged helix-like DNA-binding domain superfamily/Winged helix DNA-binding domain"/>
    <property type="match status" value="1"/>
</dbReference>
<evidence type="ECO:0000259" key="1">
    <source>
        <dbReference type="PROSITE" id="PS50987"/>
    </source>
</evidence>
<dbReference type="PROSITE" id="PS50987">
    <property type="entry name" value="HTH_ARSR_2"/>
    <property type="match status" value="1"/>
</dbReference>
<dbReference type="SMART" id="SM00418">
    <property type="entry name" value="HTH_ARSR"/>
    <property type="match status" value="1"/>
</dbReference>
<dbReference type="Proteomes" id="UP001364156">
    <property type="component" value="Chromosome"/>
</dbReference>
<accession>A0ABZ2HJB3</accession>
<dbReference type="NCBIfam" id="NF033788">
    <property type="entry name" value="HTH_metalloreg"/>
    <property type="match status" value="1"/>
</dbReference>
<dbReference type="InterPro" id="IPR036388">
    <property type="entry name" value="WH-like_DNA-bd_sf"/>
</dbReference>
<reference evidence="2 3" key="1">
    <citation type="submission" date="2023-10" db="EMBL/GenBank/DDBJ databases">
        <title>Roseovarius strain S88 nov., isolated from a marine algae.</title>
        <authorList>
            <person name="Lee M.W."/>
            <person name="Lee J.K."/>
            <person name="Kim J.M."/>
            <person name="Choi D.G."/>
            <person name="Baek J.H."/>
            <person name="Bayburt H."/>
            <person name="Jung J.J."/>
            <person name="Han D.M."/>
            <person name="Jeon C.O."/>
        </authorList>
    </citation>
    <scope>NUCLEOTIDE SEQUENCE [LARGE SCALE GENOMIC DNA]</scope>
    <source>
        <strain evidence="2 3">S88</strain>
    </source>
</reference>
<dbReference type="EMBL" id="CP146069">
    <property type="protein sequence ID" value="WWR46626.1"/>
    <property type="molecule type" value="Genomic_DNA"/>
</dbReference>
<dbReference type="RefSeq" id="WP_338549474.1">
    <property type="nucleotide sequence ID" value="NZ_CP146069.1"/>
</dbReference>
<dbReference type="InterPro" id="IPR011991">
    <property type="entry name" value="ArsR-like_HTH"/>
</dbReference>
<dbReference type="InterPro" id="IPR001845">
    <property type="entry name" value="HTH_ArsR_DNA-bd_dom"/>
</dbReference>
<dbReference type="InterPro" id="IPR052543">
    <property type="entry name" value="HTH_Metal-responsive_Reg"/>
</dbReference>
<dbReference type="PRINTS" id="PR00778">
    <property type="entry name" value="HTHARSR"/>
</dbReference>
<dbReference type="SUPFAM" id="SSF46785">
    <property type="entry name" value="Winged helix' DNA-binding domain"/>
    <property type="match status" value="1"/>
</dbReference>
<dbReference type="CDD" id="cd00090">
    <property type="entry name" value="HTH_ARSR"/>
    <property type="match status" value="1"/>
</dbReference>
<organism evidence="2 3">
    <name type="scientific">Roseovarius phycicola</name>
    <dbReference type="NCBI Taxonomy" id="3080976"/>
    <lineage>
        <taxon>Bacteria</taxon>
        <taxon>Pseudomonadati</taxon>
        <taxon>Pseudomonadota</taxon>
        <taxon>Alphaproteobacteria</taxon>
        <taxon>Rhodobacterales</taxon>
        <taxon>Roseobacteraceae</taxon>
        <taxon>Roseovarius</taxon>
    </lineage>
</organism>
<feature type="domain" description="HTH arsR-type" evidence="1">
    <location>
        <begin position="1"/>
        <end position="94"/>
    </location>
</feature>
<dbReference type="Pfam" id="PF12840">
    <property type="entry name" value="HTH_20"/>
    <property type="match status" value="1"/>
</dbReference>
<protein>
    <submittedName>
        <fullName evidence="2">Winged helix-turn-helix domain-containing protein</fullName>
    </submittedName>
</protein>
<proteinExistence type="predicted"/>
<evidence type="ECO:0000313" key="2">
    <source>
        <dbReference type="EMBL" id="WWR46626.1"/>
    </source>
</evidence>
<gene>
    <name evidence="2" type="ORF">RZ517_00080</name>
</gene>
<sequence length="230" mass="24886">MKDGPDISRVAALIGDPARANILTALMSGKALTASELAGEAGVTLQTASSHLSKLESGGLIRLRREGRHKYFRLAGDDVAAVLEALMGLAAGAGQLRHQPGPKDRDLRRARVCYNHLAGDMGTQMFDSLQAQGFIASGDNDLVLTAAGRSFVTEFGIDLDQLPTSRAPMCRECLDWSERRSHLAGQLGRAMLSRMEETGWARRVDGTRIVDFTPVGLRKFEQVFGRALHG</sequence>
<evidence type="ECO:0000313" key="3">
    <source>
        <dbReference type="Proteomes" id="UP001364156"/>
    </source>
</evidence>
<dbReference type="InterPro" id="IPR036390">
    <property type="entry name" value="WH_DNA-bd_sf"/>
</dbReference>
<name>A0ABZ2HJB3_9RHOB</name>
<keyword evidence="3" id="KW-1185">Reference proteome</keyword>
<dbReference type="PANTHER" id="PTHR39168:SF1">
    <property type="entry name" value="TRANSCRIPTIONAL REGULATORY PROTEIN"/>
    <property type="match status" value="1"/>
</dbReference>
<dbReference type="PANTHER" id="PTHR39168">
    <property type="entry name" value="TRANSCRIPTIONAL REGULATOR-RELATED"/>
    <property type="match status" value="1"/>
</dbReference>